<dbReference type="eggNOG" id="COG3339">
    <property type="taxonomic scope" value="Bacteria"/>
</dbReference>
<evidence type="ECO:0000313" key="6">
    <source>
        <dbReference type="EMBL" id="ADY56295.1"/>
    </source>
</evidence>
<keyword evidence="3" id="KW-1133">Transmembrane helix</keyword>
<proteinExistence type="predicted"/>
<reference evidence="7" key="2">
    <citation type="submission" date="2011-02" db="EMBL/GenBank/DDBJ databases">
        <title>The complete genome of Syntrophobotulus glycolicus DSM 8271.</title>
        <authorList>
            <person name="Lucas S."/>
            <person name="Copeland A."/>
            <person name="Lapidus A."/>
            <person name="Bruce D."/>
            <person name="Goodwin L."/>
            <person name="Pitluck S."/>
            <person name="Kyrpides N."/>
            <person name="Mavromatis K."/>
            <person name="Pagani I."/>
            <person name="Ivanova N."/>
            <person name="Mikhailova N."/>
            <person name="Chertkov O."/>
            <person name="Held B."/>
            <person name="Detter J.C."/>
            <person name="Tapia R."/>
            <person name="Han C."/>
            <person name="Land M."/>
            <person name="Hauser L."/>
            <person name="Markowitz V."/>
            <person name="Cheng J.-F."/>
            <person name="Hugenholtz P."/>
            <person name="Woyke T."/>
            <person name="Wu D."/>
            <person name="Spring S."/>
            <person name="Schroeder M."/>
            <person name="Brambilla E."/>
            <person name="Klenk H.-P."/>
            <person name="Eisen J.A."/>
        </authorList>
    </citation>
    <scope>NUCLEOTIDE SEQUENCE [LARGE SCALE GENOMIC DNA]</scope>
    <source>
        <strain evidence="7">DSM 8271 / FlGlyR</strain>
    </source>
</reference>
<name>F0T1F4_SYNGF</name>
<evidence type="ECO:0000256" key="3">
    <source>
        <dbReference type="ARBA" id="ARBA00022989"/>
    </source>
</evidence>
<reference evidence="6 7" key="1">
    <citation type="journal article" date="2011" name="Stand. Genomic Sci.">
        <title>Complete genome sequence of Syntrophobotulus glycolicus type strain (FlGlyR).</title>
        <authorList>
            <person name="Han C."/>
            <person name="Mwirichia R."/>
            <person name="Chertkov O."/>
            <person name="Held B."/>
            <person name="Lapidus A."/>
            <person name="Nolan M."/>
            <person name="Lucas S."/>
            <person name="Hammon N."/>
            <person name="Deshpande S."/>
            <person name="Cheng J.F."/>
            <person name="Tapia R."/>
            <person name="Goodwin L."/>
            <person name="Pitluck S."/>
            <person name="Huntemann M."/>
            <person name="Liolios K."/>
            <person name="Ivanova N."/>
            <person name="Pagani I."/>
            <person name="Mavromatis K."/>
            <person name="Ovchinikova G."/>
            <person name="Pati A."/>
            <person name="Chen A."/>
            <person name="Palaniappan K."/>
            <person name="Land M."/>
            <person name="Hauser L."/>
            <person name="Brambilla E.M."/>
            <person name="Rohde M."/>
            <person name="Spring S."/>
            <person name="Sikorski J."/>
            <person name="Goker M."/>
            <person name="Woyke T."/>
            <person name="Bristow J."/>
            <person name="Eisen J.A."/>
            <person name="Markowitz V."/>
            <person name="Hugenholtz P."/>
            <person name="Kyrpides N.C."/>
            <person name="Klenk H.P."/>
            <person name="Detter J.C."/>
        </authorList>
    </citation>
    <scope>NUCLEOTIDE SEQUENCE [LARGE SCALE GENOMIC DNA]</scope>
    <source>
        <strain evidence="7">DSM 8271 / FlGlyR</strain>
    </source>
</reference>
<dbReference type="STRING" id="645991.Sgly_2001"/>
<keyword evidence="4" id="KW-0472">Membrane</keyword>
<organism evidence="6 7">
    <name type="scientific">Syntrophobotulus glycolicus (strain DSM 8271 / FlGlyR)</name>
    <dbReference type="NCBI Taxonomy" id="645991"/>
    <lineage>
        <taxon>Bacteria</taxon>
        <taxon>Bacillati</taxon>
        <taxon>Bacillota</taxon>
        <taxon>Clostridia</taxon>
        <taxon>Eubacteriales</taxon>
        <taxon>Desulfitobacteriaceae</taxon>
        <taxon>Syntrophobotulus</taxon>
    </lineage>
</organism>
<dbReference type="GO" id="GO:0012505">
    <property type="term" value="C:endomembrane system"/>
    <property type="evidence" value="ECO:0007669"/>
    <property type="project" value="UniProtKB-SubCell"/>
</dbReference>
<evidence type="ECO:0000256" key="2">
    <source>
        <dbReference type="ARBA" id="ARBA00022692"/>
    </source>
</evidence>
<dbReference type="AlphaFoldDB" id="F0T1F4"/>
<dbReference type="HOGENOM" id="CLU_130854_0_0_9"/>
<evidence type="ECO:0000313" key="7">
    <source>
        <dbReference type="Proteomes" id="UP000007488"/>
    </source>
</evidence>
<evidence type="ECO:0000259" key="5">
    <source>
        <dbReference type="Pfam" id="PF06803"/>
    </source>
</evidence>
<dbReference type="KEGG" id="sgy:Sgly_2001"/>
<sequence>MKNNEDFYQSLRGKIRDYFKSEEGKTNRFAEYVLLAPDLFHLLCKLTVEQEVNVEDKAKLAVAIAYFVSPVDLIPEILLGPAGYLDDVAIAAFVLNSIINNTAPEVISRHWAGEGDILIKVKEIIKIADNMVGKGVWNKIKAMFANKGTRN</sequence>
<feature type="domain" description="DUF1232" evidence="5">
    <location>
        <begin position="57"/>
        <end position="93"/>
    </location>
</feature>
<evidence type="ECO:0000256" key="4">
    <source>
        <dbReference type="ARBA" id="ARBA00023136"/>
    </source>
</evidence>
<evidence type="ECO:0000256" key="1">
    <source>
        <dbReference type="ARBA" id="ARBA00004127"/>
    </source>
</evidence>
<comment type="subcellular location">
    <subcellularLocation>
        <location evidence="1">Endomembrane system</location>
        <topology evidence="1">Multi-pass membrane protein</topology>
    </subcellularLocation>
</comment>
<protein>
    <recommendedName>
        <fullName evidence="5">DUF1232 domain-containing protein</fullName>
    </recommendedName>
</protein>
<accession>F0T1F4</accession>
<gene>
    <name evidence="6" type="ordered locus">Sgly_2001</name>
</gene>
<keyword evidence="2" id="KW-0812">Transmembrane</keyword>
<dbReference type="RefSeq" id="WP_013625162.1">
    <property type="nucleotide sequence ID" value="NC_015172.1"/>
</dbReference>
<dbReference type="Proteomes" id="UP000007488">
    <property type="component" value="Chromosome"/>
</dbReference>
<dbReference type="EMBL" id="CP002547">
    <property type="protein sequence ID" value="ADY56295.1"/>
    <property type="molecule type" value="Genomic_DNA"/>
</dbReference>
<dbReference type="InterPro" id="IPR010652">
    <property type="entry name" value="DUF1232"/>
</dbReference>
<keyword evidence="7" id="KW-1185">Reference proteome</keyword>
<dbReference type="Pfam" id="PF06803">
    <property type="entry name" value="DUF1232"/>
    <property type="match status" value="1"/>
</dbReference>